<dbReference type="Proteomes" id="UP000177043">
    <property type="component" value="Unassembled WGS sequence"/>
</dbReference>
<evidence type="ECO:0000313" key="1">
    <source>
        <dbReference type="EMBL" id="OHA58920.1"/>
    </source>
</evidence>
<evidence type="ECO:0000313" key="2">
    <source>
        <dbReference type="Proteomes" id="UP000177043"/>
    </source>
</evidence>
<sequence>MSFESIPEETSALEQSPFKDVYFQTIKNRVERLQEQGELPEEYVKGVLERAGYVEGPFENEGDAEEKGREFLSAVEPIAEFMRGLNNAETHLLNFSGDINIAMETLETKVDISEEKKIKISDDLQAIRNQVDNYLNKIKAARAQIV</sequence>
<comment type="caution">
    <text evidence="1">The sequence shown here is derived from an EMBL/GenBank/DDBJ whole genome shotgun (WGS) entry which is preliminary data.</text>
</comment>
<organism evidence="1 2">
    <name type="scientific">Candidatus Vogelbacteria bacterium RIFOXYD1_FULL_44_32</name>
    <dbReference type="NCBI Taxonomy" id="1802438"/>
    <lineage>
        <taxon>Bacteria</taxon>
        <taxon>Candidatus Vogeliibacteriota</taxon>
    </lineage>
</organism>
<protein>
    <submittedName>
        <fullName evidence="1">Uncharacterized protein</fullName>
    </submittedName>
</protein>
<dbReference type="EMBL" id="MHTJ01000002">
    <property type="protein sequence ID" value="OHA58920.1"/>
    <property type="molecule type" value="Genomic_DNA"/>
</dbReference>
<proteinExistence type="predicted"/>
<gene>
    <name evidence="1" type="ORF">A2571_00885</name>
</gene>
<dbReference type="AlphaFoldDB" id="A0A1G2QEA2"/>
<name>A0A1G2QEA2_9BACT</name>
<reference evidence="1 2" key="1">
    <citation type="journal article" date="2016" name="Nat. Commun.">
        <title>Thousands of microbial genomes shed light on interconnected biogeochemical processes in an aquifer system.</title>
        <authorList>
            <person name="Anantharaman K."/>
            <person name="Brown C.T."/>
            <person name="Hug L.A."/>
            <person name="Sharon I."/>
            <person name="Castelle C.J."/>
            <person name="Probst A.J."/>
            <person name="Thomas B.C."/>
            <person name="Singh A."/>
            <person name="Wilkins M.J."/>
            <person name="Karaoz U."/>
            <person name="Brodie E.L."/>
            <person name="Williams K.H."/>
            <person name="Hubbard S.S."/>
            <person name="Banfield J.F."/>
        </authorList>
    </citation>
    <scope>NUCLEOTIDE SEQUENCE [LARGE SCALE GENOMIC DNA]</scope>
</reference>
<accession>A0A1G2QEA2</accession>